<dbReference type="InterPro" id="IPR008271">
    <property type="entry name" value="Ser/Thr_kinase_AS"/>
</dbReference>
<feature type="signal peptide" evidence="16">
    <location>
        <begin position="1"/>
        <end position="23"/>
    </location>
</feature>
<keyword evidence="10 15" id="KW-1133">Transmembrane helix</keyword>
<evidence type="ECO:0000313" key="20">
    <source>
        <dbReference type="Proteomes" id="UP001558713"/>
    </source>
</evidence>
<evidence type="ECO:0000256" key="2">
    <source>
        <dbReference type="ARBA" id="ARBA00022527"/>
    </source>
</evidence>
<dbReference type="FunFam" id="3.30.200.20:FF:000952">
    <property type="entry name" value="Putative DUF26-domain protein kinase"/>
    <property type="match status" value="1"/>
</dbReference>
<dbReference type="FunFam" id="3.30.430.20:FF:000015">
    <property type="entry name" value="Cysteine-rich receptor-like protein kinase 3"/>
    <property type="match status" value="1"/>
</dbReference>
<dbReference type="InterPro" id="IPR002902">
    <property type="entry name" value="GNK2"/>
</dbReference>
<evidence type="ECO:0000256" key="9">
    <source>
        <dbReference type="ARBA" id="ARBA00022840"/>
    </source>
</evidence>
<dbReference type="EMBL" id="JBANAX010000566">
    <property type="protein sequence ID" value="KAL1203207.1"/>
    <property type="molecule type" value="Genomic_DNA"/>
</dbReference>
<evidence type="ECO:0000256" key="15">
    <source>
        <dbReference type="SAM" id="Phobius"/>
    </source>
</evidence>
<keyword evidence="11 15" id="KW-0472">Membrane</keyword>
<dbReference type="Proteomes" id="UP001558713">
    <property type="component" value="Unassembled WGS sequence"/>
</dbReference>
<evidence type="ECO:0000256" key="10">
    <source>
        <dbReference type="ARBA" id="ARBA00022989"/>
    </source>
</evidence>
<evidence type="ECO:0000256" key="16">
    <source>
        <dbReference type="SAM" id="SignalP"/>
    </source>
</evidence>
<dbReference type="GO" id="GO:0005524">
    <property type="term" value="F:ATP binding"/>
    <property type="evidence" value="ECO:0007669"/>
    <property type="project" value="UniProtKB-UniRule"/>
</dbReference>
<evidence type="ECO:0000256" key="11">
    <source>
        <dbReference type="ARBA" id="ARBA00023136"/>
    </source>
</evidence>
<dbReference type="SMART" id="SM00220">
    <property type="entry name" value="S_TKc"/>
    <property type="match status" value="1"/>
</dbReference>
<evidence type="ECO:0000256" key="7">
    <source>
        <dbReference type="ARBA" id="ARBA00022741"/>
    </source>
</evidence>
<dbReference type="InterPro" id="IPR052059">
    <property type="entry name" value="CR_Ser/Thr_kinase"/>
</dbReference>
<keyword evidence="6" id="KW-0677">Repeat</keyword>
<evidence type="ECO:0000256" key="3">
    <source>
        <dbReference type="ARBA" id="ARBA00022679"/>
    </source>
</evidence>
<comment type="subcellular location">
    <subcellularLocation>
        <location evidence="1">Membrane</location>
        <topology evidence="1">Single-pass membrane protein</topology>
    </subcellularLocation>
</comment>
<accession>A0ABD1A8R4</accession>
<keyword evidence="3" id="KW-0808">Transferase</keyword>
<keyword evidence="5 16" id="KW-0732">Signal</keyword>
<dbReference type="InterPro" id="IPR038408">
    <property type="entry name" value="GNK2_sf"/>
</dbReference>
<dbReference type="InterPro" id="IPR011009">
    <property type="entry name" value="Kinase-like_dom_sf"/>
</dbReference>
<keyword evidence="9 14" id="KW-0067">ATP-binding</keyword>
<dbReference type="PROSITE" id="PS51473">
    <property type="entry name" value="GNK2"/>
    <property type="match status" value="2"/>
</dbReference>
<keyword evidence="7 14" id="KW-0547">Nucleotide-binding</keyword>
<dbReference type="PROSITE" id="PS50011">
    <property type="entry name" value="PROTEIN_KINASE_DOM"/>
    <property type="match status" value="1"/>
</dbReference>
<keyword evidence="8" id="KW-0418">Kinase</keyword>
<evidence type="ECO:0000256" key="4">
    <source>
        <dbReference type="ARBA" id="ARBA00022692"/>
    </source>
</evidence>
<dbReference type="PROSITE" id="PS00108">
    <property type="entry name" value="PROTEIN_KINASE_ST"/>
    <property type="match status" value="1"/>
</dbReference>
<evidence type="ECO:0000313" key="19">
    <source>
        <dbReference type="EMBL" id="KAL1203207.1"/>
    </source>
</evidence>
<dbReference type="InterPro" id="IPR000719">
    <property type="entry name" value="Prot_kinase_dom"/>
</dbReference>
<organism evidence="19 20">
    <name type="scientific">Cardamine amara subsp. amara</name>
    <dbReference type="NCBI Taxonomy" id="228776"/>
    <lineage>
        <taxon>Eukaryota</taxon>
        <taxon>Viridiplantae</taxon>
        <taxon>Streptophyta</taxon>
        <taxon>Embryophyta</taxon>
        <taxon>Tracheophyta</taxon>
        <taxon>Spermatophyta</taxon>
        <taxon>Magnoliopsida</taxon>
        <taxon>eudicotyledons</taxon>
        <taxon>Gunneridae</taxon>
        <taxon>Pentapetalae</taxon>
        <taxon>rosids</taxon>
        <taxon>malvids</taxon>
        <taxon>Brassicales</taxon>
        <taxon>Brassicaceae</taxon>
        <taxon>Cardamineae</taxon>
        <taxon>Cardamine</taxon>
    </lineage>
</organism>
<keyword evidence="12" id="KW-0675">Receptor</keyword>
<gene>
    <name evidence="19" type="ORF">V5N11_015438</name>
</gene>
<evidence type="ECO:0000256" key="8">
    <source>
        <dbReference type="ARBA" id="ARBA00022777"/>
    </source>
</evidence>
<dbReference type="InterPro" id="IPR017441">
    <property type="entry name" value="Protein_kinase_ATP_BS"/>
</dbReference>
<dbReference type="CDD" id="cd23509">
    <property type="entry name" value="Gnk2-like"/>
    <property type="match status" value="2"/>
</dbReference>
<dbReference type="Gene3D" id="3.30.430.20">
    <property type="entry name" value="Gnk2 domain, C-X8-C-X2-C motif"/>
    <property type="match status" value="2"/>
</dbReference>
<evidence type="ECO:0000256" key="6">
    <source>
        <dbReference type="ARBA" id="ARBA00022737"/>
    </source>
</evidence>
<evidence type="ECO:0000256" key="14">
    <source>
        <dbReference type="PROSITE-ProRule" id="PRU10141"/>
    </source>
</evidence>
<dbReference type="PROSITE" id="PS00107">
    <property type="entry name" value="PROTEIN_KINASE_ATP"/>
    <property type="match status" value="1"/>
</dbReference>
<feature type="domain" description="Gnk2-homologous" evidence="18">
    <location>
        <begin position="135"/>
        <end position="237"/>
    </location>
</feature>
<dbReference type="PANTHER" id="PTHR47973">
    <property type="entry name" value="CYSTEINE-RICH RECEPTOR-LIKE PROTEIN KINASE 3"/>
    <property type="match status" value="1"/>
</dbReference>
<dbReference type="Pfam" id="PF01657">
    <property type="entry name" value="Stress-antifung"/>
    <property type="match status" value="2"/>
</dbReference>
<proteinExistence type="predicted"/>
<dbReference type="FunFam" id="1.10.510.10:FF:000336">
    <property type="entry name" value="Cysteine-rich receptor-like protein kinase 2"/>
    <property type="match status" value="1"/>
</dbReference>
<feature type="transmembrane region" description="Helical" evidence="15">
    <location>
        <begin position="256"/>
        <end position="278"/>
    </location>
</feature>
<dbReference type="AlphaFoldDB" id="A0ABD1A8R4"/>
<evidence type="ECO:0000256" key="12">
    <source>
        <dbReference type="ARBA" id="ARBA00023170"/>
    </source>
</evidence>
<dbReference type="Gene3D" id="3.30.200.20">
    <property type="entry name" value="Phosphorylase Kinase, domain 1"/>
    <property type="match status" value="1"/>
</dbReference>
<evidence type="ECO:0000259" key="17">
    <source>
        <dbReference type="PROSITE" id="PS50011"/>
    </source>
</evidence>
<feature type="domain" description="Gnk2-homologous" evidence="18">
    <location>
        <begin position="29"/>
        <end position="130"/>
    </location>
</feature>
<dbReference type="GO" id="GO:0004674">
    <property type="term" value="F:protein serine/threonine kinase activity"/>
    <property type="evidence" value="ECO:0007669"/>
    <property type="project" value="UniProtKB-KW"/>
</dbReference>
<evidence type="ECO:0000256" key="5">
    <source>
        <dbReference type="ARBA" id="ARBA00022729"/>
    </source>
</evidence>
<dbReference type="Gene3D" id="1.10.510.10">
    <property type="entry name" value="Transferase(Phosphotransferase) domain 1"/>
    <property type="match status" value="1"/>
</dbReference>
<keyword evidence="2" id="KW-0723">Serine/threonine-protein kinase</keyword>
<dbReference type="GO" id="GO:0016020">
    <property type="term" value="C:membrane"/>
    <property type="evidence" value="ECO:0007669"/>
    <property type="project" value="UniProtKB-SubCell"/>
</dbReference>
<evidence type="ECO:0000259" key="18">
    <source>
        <dbReference type="PROSITE" id="PS51473"/>
    </source>
</evidence>
<feature type="chain" id="PRO_5044787700" evidence="16">
    <location>
        <begin position="24"/>
        <end position="614"/>
    </location>
</feature>
<dbReference type="SUPFAM" id="SSF56112">
    <property type="entry name" value="Protein kinase-like (PK-like)"/>
    <property type="match status" value="1"/>
</dbReference>
<sequence>MALTFIFSLAVLLTLTLLTPLNSTKISRVDVLGWICNNGTVSDDEAYRRSYQINIDAIRDDMKHAKFGIHEHGDPPQKMYVLSQCVSDLLPDECNLCWSRATDLLSQCFPATGGWIHLDGCFVRADNYSFYLEPVSHQDTKICASDKEKAAEFKGLVTEVTKCIVETAPYSQGFSVAQRSIGDLKVYGLGICWRTLDDELCKLCLADGALSVSSCLPSKEGFALNAGCYLRYSNYTFFNERGLLSMSLTKGHMVNILGLSMVGVLAIAVGFWCGKCIYMRASPKKKKLKEKESQSICNNGSHLMSFKYSTLEKATDHFNESCKLGVGGYGEVFKGTLSDGREIAIKRLHISGKKPRDEIHNEIDVISRCQHKNLVLLLGCCFTNMNSFIVYEYLANTSLDHVLFNPEKKKELDWKKRRTIILGTAKGLEYLHEACKIIHRDIKASNVLLDLKYKPKISDFGLAKFYPEGGKDIIPSSSPSPSSIAGTLGYMAPEYISKGRLSNKIDAYSFGVLVLEITSGFRNNKFPSDNSLETLVTQVWKCFASDKLEEMIDKDMEEEIDKTEVKRVMLIGLLCTQESPRLRPTMSKVIQMVTSSTDFVLPTPTKPPFLHYSM</sequence>
<feature type="domain" description="Protein kinase" evidence="17">
    <location>
        <begin position="318"/>
        <end position="600"/>
    </location>
</feature>
<keyword evidence="20" id="KW-1185">Reference proteome</keyword>
<evidence type="ECO:0000256" key="13">
    <source>
        <dbReference type="ARBA" id="ARBA00023180"/>
    </source>
</evidence>
<evidence type="ECO:0000256" key="1">
    <source>
        <dbReference type="ARBA" id="ARBA00004167"/>
    </source>
</evidence>
<comment type="caution">
    <text evidence="19">The sequence shown here is derived from an EMBL/GenBank/DDBJ whole genome shotgun (WGS) entry which is preliminary data.</text>
</comment>
<keyword evidence="13" id="KW-0325">Glycoprotein</keyword>
<reference evidence="19 20" key="1">
    <citation type="submission" date="2024-04" db="EMBL/GenBank/DDBJ databases">
        <title>Genome assembly C_amara_ONT_v2.</title>
        <authorList>
            <person name="Yant L."/>
            <person name="Moore C."/>
            <person name="Slenker M."/>
        </authorList>
    </citation>
    <scope>NUCLEOTIDE SEQUENCE [LARGE SCALE GENOMIC DNA]</scope>
    <source>
        <tissue evidence="19">Leaf</tissue>
    </source>
</reference>
<dbReference type="Pfam" id="PF00069">
    <property type="entry name" value="Pkinase"/>
    <property type="match status" value="1"/>
</dbReference>
<keyword evidence="4 15" id="KW-0812">Transmembrane</keyword>
<feature type="binding site" evidence="14">
    <location>
        <position position="346"/>
    </location>
    <ligand>
        <name>ATP</name>
        <dbReference type="ChEBI" id="CHEBI:30616"/>
    </ligand>
</feature>
<protein>
    <submittedName>
        <fullName evidence="19">Cysteine-rich receptor-like protein kinase 46</fullName>
    </submittedName>
</protein>
<name>A0ABD1A8R4_CARAN</name>
<feature type="transmembrane region" description="Helical" evidence="15">
    <location>
        <begin position="374"/>
        <end position="394"/>
    </location>
</feature>